<dbReference type="GO" id="GO:0033993">
    <property type="term" value="P:response to lipid"/>
    <property type="evidence" value="ECO:0007669"/>
    <property type="project" value="UniProtKB-ARBA"/>
</dbReference>
<feature type="region of interest" description="Disordered" evidence="5">
    <location>
        <begin position="59"/>
        <end position="90"/>
    </location>
</feature>
<keyword evidence="2" id="KW-0677">Repeat</keyword>
<dbReference type="InterPro" id="IPR017930">
    <property type="entry name" value="Myb_dom"/>
</dbReference>
<dbReference type="Pfam" id="PF00249">
    <property type="entry name" value="Myb_DNA-binding"/>
    <property type="match status" value="2"/>
</dbReference>
<dbReference type="GO" id="GO:1902806">
    <property type="term" value="P:regulation of cell cycle G1/S phase transition"/>
    <property type="evidence" value="ECO:0007669"/>
    <property type="project" value="UniProtKB-ARBA"/>
</dbReference>
<keyword evidence="4" id="KW-0539">Nucleus</keyword>
<accession>A0A3M7IKX1</accession>
<evidence type="ECO:0000256" key="5">
    <source>
        <dbReference type="SAM" id="MobiDB-lite"/>
    </source>
</evidence>
<dbReference type="GO" id="GO:0000978">
    <property type="term" value="F:RNA polymerase II cis-regulatory region sequence-specific DNA binding"/>
    <property type="evidence" value="ECO:0007669"/>
    <property type="project" value="TreeGrafter"/>
</dbReference>
<dbReference type="PANTHER" id="PTHR45614:SF25">
    <property type="entry name" value="MYB PROTEIN"/>
    <property type="match status" value="1"/>
</dbReference>
<dbReference type="SMART" id="SM00717">
    <property type="entry name" value="SANT"/>
    <property type="match status" value="2"/>
</dbReference>
<feature type="domain" description="Myb-like" evidence="6">
    <location>
        <begin position="149"/>
        <end position="199"/>
    </location>
</feature>
<dbReference type="GO" id="GO:0005634">
    <property type="term" value="C:nucleus"/>
    <property type="evidence" value="ECO:0007669"/>
    <property type="project" value="UniProtKB-SubCell"/>
</dbReference>
<feature type="compositionally biased region" description="Polar residues" evidence="5">
    <location>
        <begin position="307"/>
        <end position="316"/>
    </location>
</feature>
<feature type="region of interest" description="Disordered" evidence="5">
    <location>
        <begin position="461"/>
        <end position="491"/>
    </location>
</feature>
<name>A0A3M7IKX1_HORWE</name>
<keyword evidence="3" id="KW-0238">DNA-binding</keyword>
<evidence type="ECO:0000259" key="7">
    <source>
        <dbReference type="PROSITE" id="PS51294"/>
    </source>
</evidence>
<feature type="domain" description="Myb-like" evidence="6">
    <location>
        <begin position="97"/>
        <end position="148"/>
    </location>
</feature>
<reference evidence="8 9" key="1">
    <citation type="journal article" date="2018" name="BMC Genomics">
        <title>Genomic evidence for intraspecific hybridization in a clonal and extremely halotolerant yeast.</title>
        <authorList>
            <person name="Gostincar C."/>
            <person name="Stajich J.E."/>
            <person name="Zupancic J."/>
            <person name="Zalar P."/>
            <person name="Gunde-Cimerman N."/>
        </authorList>
    </citation>
    <scope>NUCLEOTIDE SEQUENCE [LARGE SCALE GENOMIC DNA]</scope>
    <source>
        <strain evidence="8 9">EXF-120</strain>
    </source>
</reference>
<dbReference type="OrthoDB" id="2143914at2759"/>
<dbReference type="GO" id="GO:1902584">
    <property type="term" value="P:positive regulation of response to water deprivation"/>
    <property type="evidence" value="ECO:0007669"/>
    <property type="project" value="UniProtKB-ARBA"/>
</dbReference>
<feature type="domain" description="HTH myb-type" evidence="7">
    <location>
        <begin position="97"/>
        <end position="152"/>
    </location>
</feature>
<feature type="compositionally biased region" description="Low complexity" evidence="5">
    <location>
        <begin position="232"/>
        <end position="241"/>
    </location>
</feature>
<dbReference type="VEuPathDB" id="FungiDB:BTJ68_14435"/>
<evidence type="ECO:0000313" key="9">
    <source>
        <dbReference type="Proteomes" id="UP000281677"/>
    </source>
</evidence>
<dbReference type="PANTHER" id="PTHR45614">
    <property type="entry name" value="MYB PROTEIN-RELATED"/>
    <property type="match status" value="1"/>
</dbReference>
<organism evidence="8 9">
    <name type="scientific">Hortaea werneckii</name>
    <name type="common">Black yeast</name>
    <name type="synonym">Cladosporium werneckii</name>
    <dbReference type="NCBI Taxonomy" id="91943"/>
    <lineage>
        <taxon>Eukaryota</taxon>
        <taxon>Fungi</taxon>
        <taxon>Dikarya</taxon>
        <taxon>Ascomycota</taxon>
        <taxon>Pezizomycotina</taxon>
        <taxon>Dothideomycetes</taxon>
        <taxon>Dothideomycetidae</taxon>
        <taxon>Mycosphaerellales</taxon>
        <taxon>Teratosphaeriaceae</taxon>
        <taxon>Hortaea</taxon>
    </lineage>
</organism>
<dbReference type="PROSITE" id="PS51294">
    <property type="entry name" value="HTH_MYB"/>
    <property type="match status" value="2"/>
</dbReference>
<dbReference type="InterPro" id="IPR009057">
    <property type="entry name" value="Homeodomain-like_sf"/>
</dbReference>
<feature type="domain" description="HTH myb-type" evidence="7">
    <location>
        <begin position="153"/>
        <end position="203"/>
    </location>
</feature>
<dbReference type="GO" id="GO:0045944">
    <property type="term" value="P:positive regulation of transcription by RNA polymerase II"/>
    <property type="evidence" value="ECO:0007669"/>
    <property type="project" value="TreeGrafter"/>
</dbReference>
<evidence type="ECO:0000256" key="3">
    <source>
        <dbReference type="ARBA" id="ARBA00023125"/>
    </source>
</evidence>
<gene>
    <name evidence="8" type="ORF">D0859_09723</name>
</gene>
<dbReference type="InterPro" id="IPR050560">
    <property type="entry name" value="MYB_TF"/>
</dbReference>
<evidence type="ECO:0000313" key="8">
    <source>
        <dbReference type="EMBL" id="RMZ26217.1"/>
    </source>
</evidence>
<dbReference type="AlphaFoldDB" id="A0A3M7IKX1"/>
<evidence type="ECO:0000256" key="1">
    <source>
        <dbReference type="ARBA" id="ARBA00004123"/>
    </source>
</evidence>
<dbReference type="PROSITE" id="PS50090">
    <property type="entry name" value="MYB_LIKE"/>
    <property type="match status" value="2"/>
</dbReference>
<dbReference type="GO" id="GO:0050891">
    <property type="term" value="P:multicellular organismal-level water homeostasis"/>
    <property type="evidence" value="ECO:0007669"/>
    <property type="project" value="UniProtKB-ARBA"/>
</dbReference>
<dbReference type="Proteomes" id="UP000281677">
    <property type="component" value="Unassembled WGS sequence"/>
</dbReference>
<evidence type="ECO:0000256" key="4">
    <source>
        <dbReference type="ARBA" id="ARBA00023242"/>
    </source>
</evidence>
<dbReference type="GO" id="GO:1901002">
    <property type="term" value="P:positive regulation of response to salt stress"/>
    <property type="evidence" value="ECO:0007669"/>
    <property type="project" value="UniProtKB-ARBA"/>
</dbReference>
<dbReference type="GO" id="GO:0000278">
    <property type="term" value="P:mitotic cell cycle"/>
    <property type="evidence" value="ECO:0007669"/>
    <property type="project" value="TreeGrafter"/>
</dbReference>
<proteinExistence type="predicted"/>
<comment type="caution">
    <text evidence="8">The sequence shown here is derived from an EMBL/GenBank/DDBJ whole genome shotgun (WGS) entry which is preliminary data.</text>
</comment>
<dbReference type="GO" id="GO:0032875">
    <property type="term" value="P:regulation of DNA endoreduplication"/>
    <property type="evidence" value="ECO:0007669"/>
    <property type="project" value="UniProtKB-ARBA"/>
</dbReference>
<dbReference type="CDD" id="cd00167">
    <property type="entry name" value="SANT"/>
    <property type="match status" value="2"/>
</dbReference>
<dbReference type="GO" id="GO:0000981">
    <property type="term" value="F:DNA-binding transcription factor activity, RNA polymerase II-specific"/>
    <property type="evidence" value="ECO:0007669"/>
    <property type="project" value="TreeGrafter"/>
</dbReference>
<evidence type="ECO:0000256" key="2">
    <source>
        <dbReference type="ARBA" id="ARBA00022737"/>
    </source>
</evidence>
<dbReference type="SUPFAM" id="SSF46689">
    <property type="entry name" value="Homeodomain-like"/>
    <property type="match status" value="1"/>
</dbReference>
<comment type="subcellular location">
    <subcellularLocation>
        <location evidence="1">Nucleus</location>
    </subcellularLocation>
</comment>
<dbReference type="Gene3D" id="1.10.10.60">
    <property type="entry name" value="Homeodomain-like"/>
    <property type="match status" value="2"/>
</dbReference>
<dbReference type="EMBL" id="QWIT01000310">
    <property type="protein sequence ID" value="RMZ26217.1"/>
    <property type="molecule type" value="Genomic_DNA"/>
</dbReference>
<sequence>MHTILRTVVVPHFVHWTPLIHDNFNLFAHAKLPGPIETKDYLNCPEASLSGPLRSVIQPAPTHQLRRTNAPHSSPTTYRRHNCRNDSTQVTGAPIVMPQHKRGPWSQTEDQYLLHLVNLHGAHNWVRISSTIQTRSPKQCRERYHQNLKPNLNHDPITPEEGLLIEQMVADMGKRWAEIARRLRGRSDNAVKNWWNGGMNRRRRSNHQRRNDMELRQQQQHVGVPSLPPPSTQQQPFPHTFAQHPAMAPQYFGQPMYHPSQMPQPHHISVPSNAPVYNRHSGLIETPLPSPSAFSQLSADGAPSLVSDRSSVSGRSPNHGPSPIELPPLSGSGGDRRQSSGPMLRLGVPGAFAENDYQQHMTMKHHPQMLQEPFMHQQQAQYMQPASFPQHPQYLPSQPRNPSPMNMHHPQFQGHYEMPSHGMPRGNAYQQMALPSTPAPPVQLPSISKLAVNGAEATTASGFPLDPALTGLHSPMDGSPKDKMSLSNLTH</sequence>
<dbReference type="InterPro" id="IPR001005">
    <property type="entry name" value="SANT/Myb"/>
</dbReference>
<dbReference type="FunFam" id="1.10.10.60:FF:000355">
    <property type="entry name" value="Transcription factor MYB124"/>
    <property type="match status" value="1"/>
</dbReference>
<protein>
    <submittedName>
        <fullName evidence="8">Uncharacterized protein</fullName>
    </submittedName>
</protein>
<dbReference type="GO" id="GO:2000037">
    <property type="term" value="P:regulation of stomatal complex patterning"/>
    <property type="evidence" value="ECO:0007669"/>
    <property type="project" value="UniProtKB-ARBA"/>
</dbReference>
<feature type="region of interest" description="Disordered" evidence="5">
    <location>
        <begin position="194"/>
        <end position="343"/>
    </location>
</feature>
<evidence type="ECO:0000259" key="6">
    <source>
        <dbReference type="PROSITE" id="PS50090"/>
    </source>
</evidence>